<protein>
    <submittedName>
        <fullName evidence="3">NAD(P)-dependent oxidoreductase</fullName>
    </submittedName>
</protein>
<evidence type="ECO:0000313" key="4">
    <source>
        <dbReference type="Proteomes" id="UP000238634"/>
    </source>
</evidence>
<dbReference type="SUPFAM" id="SSF51735">
    <property type="entry name" value="NAD(P)-binding Rossmann-fold domains"/>
    <property type="match status" value="1"/>
</dbReference>
<dbReference type="GO" id="GO:0050661">
    <property type="term" value="F:NADP binding"/>
    <property type="evidence" value="ECO:0007669"/>
    <property type="project" value="InterPro"/>
</dbReference>
<evidence type="ECO:0000259" key="2">
    <source>
        <dbReference type="Pfam" id="PF14833"/>
    </source>
</evidence>
<dbReference type="Gene3D" id="3.40.50.720">
    <property type="entry name" value="NAD(P)-binding Rossmann-like Domain"/>
    <property type="match status" value="1"/>
</dbReference>
<dbReference type="Gene3D" id="1.10.1040.10">
    <property type="entry name" value="N-(1-d-carboxylethyl)-l-norvaline Dehydrogenase, domain 2"/>
    <property type="match status" value="1"/>
</dbReference>
<comment type="caution">
    <text evidence="3">The sequence shown here is derived from an EMBL/GenBank/DDBJ whole genome shotgun (WGS) entry which is preliminary data.</text>
</comment>
<dbReference type="Pfam" id="PF14833">
    <property type="entry name" value="NAD_binding_11"/>
    <property type="match status" value="1"/>
</dbReference>
<dbReference type="STRING" id="1920490.GCA_001895925_02268"/>
<dbReference type="Pfam" id="PF03446">
    <property type="entry name" value="NAD_binding_2"/>
    <property type="match status" value="1"/>
</dbReference>
<dbReference type="GO" id="GO:0051287">
    <property type="term" value="F:NAD binding"/>
    <property type="evidence" value="ECO:0007669"/>
    <property type="project" value="InterPro"/>
</dbReference>
<keyword evidence="4" id="KW-1185">Reference proteome</keyword>
<dbReference type="InterPro" id="IPR008927">
    <property type="entry name" value="6-PGluconate_DH-like_C_sf"/>
</dbReference>
<dbReference type="PANTHER" id="PTHR43580">
    <property type="entry name" value="OXIDOREDUCTASE GLYR1-RELATED"/>
    <property type="match status" value="1"/>
</dbReference>
<dbReference type="PANTHER" id="PTHR43580:SF9">
    <property type="entry name" value="GLYOXYLATE_SUCCINIC SEMIALDEHYDE REDUCTASE 1"/>
    <property type="match status" value="1"/>
</dbReference>
<reference evidence="3 4" key="2">
    <citation type="submission" date="2018-03" db="EMBL/GenBank/DDBJ databases">
        <title>The ancient ancestry and fast evolution of plastids.</title>
        <authorList>
            <person name="Moore K.R."/>
            <person name="Magnabosco C."/>
            <person name="Momper L."/>
            <person name="Gold D.A."/>
            <person name="Bosak T."/>
            <person name="Fournier G.P."/>
        </authorList>
    </citation>
    <scope>NUCLEOTIDE SEQUENCE [LARGE SCALE GENOMIC DNA]</scope>
    <source>
        <strain evidence="3 4">ULC007</strain>
    </source>
</reference>
<dbReference type="Proteomes" id="UP000238634">
    <property type="component" value="Unassembled WGS sequence"/>
</dbReference>
<evidence type="ECO:0000259" key="1">
    <source>
        <dbReference type="Pfam" id="PF03446"/>
    </source>
</evidence>
<dbReference type="RefSeq" id="WP_073069906.1">
    <property type="nucleotide sequence ID" value="NZ_MPPI01000004.1"/>
</dbReference>
<dbReference type="InterPro" id="IPR013328">
    <property type="entry name" value="6PGD_dom2"/>
</dbReference>
<feature type="domain" description="3-hydroxyisobutyrate dehydrogenase-like NAD-binding" evidence="2">
    <location>
        <begin position="72"/>
        <end position="190"/>
    </location>
</feature>
<organism evidence="3 4">
    <name type="scientific">Phormidesmis priestleyi ULC007</name>
    <dbReference type="NCBI Taxonomy" id="1920490"/>
    <lineage>
        <taxon>Bacteria</taxon>
        <taxon>Bacillati</taxon>
        <taxon>Cyanobacteriota</taxon>
        <taxon>Cyanophyceae</taxon>
        <taxon>Leptolyngbyales</taxon>
        <taxon>Leptolyngbyaceae</taxon>
        <taxon>Phormidesmis</taxon>
    </lineage>
</organism>
<feature type="domain" description="6-phosphogluconate dehydrogenase NADP-binding" evidence="1">
    <location>
        <begin position="1"/>
        <end position="65"/>
    </location>
</feature>
<name>A0A2T1DLG5_9CYAN</name>
<gene>
    <name evidence="3" type="ORF">C7B65_04815</name>
</gene>
<proteinExistence type="predicted"/>
<dbReference type="SUPFAM" id="SSF48179">
    <property type="entry name" value="6-phosphogluconate dehydrogenase C-terminal domain-like"/>
    <property type="match status" value="1"/>
</dbReference>
<dbReference type="InterPro" id="IPR051265">
    <property type="entry name" value="HIBADH-related_NP60_sf"/>
</dbReference>
<accession>A0A2T1DLG5</accession>
<evidence type="ECO:0000313" key="3">
    <source>
        <dbReference type="EMBL" id="PSB21254.1"/>
    </source>
</evidence>
<dbReference type="InterPro" id="IPR006115">
    <property type="entry name" value="6PGDH_NADP-bd"/>
</dbReference>
<dbReference type="InterPro" id="IPR029154">
    <property type="entry name" value="HIBADH-like_NADP-bd"/>
</dbReference>
<dbReference type="EMBL" id="PVWG01000003">
    <property type="protein sequence ID" value="PSB21254.1"/>
    <property type="molecule type" value="Genomic_DNA"/>
</dbReference>
<dbReference type="InterPro" id="IPR036291">
    <property type="entry name" value="NAD(P)-bd_dom_sf"/>
</dbReference>
<sequence>MSTIAPTESQMIRDEVVAAGGDYLEAPVLGSIPEARSGSLIVMVGAEPDQFAQWSALLETFGSEPVLLGSVGSAAAVKLALNQLIGSLTSAFAVSLGLVMRQGVDPDLFMAILRKSALYAPTFDKKLQRMLDRDYQTPNFPTKHLKKDIELFISAAQSSGLEIDGVEGVRQILIKAMAMSFAEMDYAALFSAIYKADTAQIDPLSGEEEK</sequence>
<dbReference type="OrthoDB" id="9786703at2"/>
<dbReference type="AlphaFoldDB" id="A0A2T1DLG5"/>
<reference evidence="3 4" key="1">
    <citation type="submission" date="2018-02" db="EMBL/GenBank/DDBJ databases">
        <authorList>
            <person name="Cohen D.B."/>
            <person name="Kent A.D."/>
        </authorList>
    </citation>
    <scope>NUCLEOTIDE SEQUENCE [LARGE SCALE GENOMIC DNA]</scope>
    <source>
        <strain evidence="3 4">ULC007</strain>
    </source>
</reference>